<dbReference type="InterPro" id="IPR000515">
    <property type="entry name" value="MetI-like"/>
</dbReference>
<keyword evidence="6 7" id="KW-0472">Membrane</keyword>
<name>A0A6B1D4F9_9CHLR</name>
<feature type="transmembrane region" description="Helical" evidence="7">
    <location>
        <begin position="145"/>
        <end position="167"/>
    </location>
</feature>
<dbReference type="GO" id="GO:0005886">
    <property type="term" value="C:plasma membrane"/>
    <property type="evidence" value="ECO:0007669"/>
    <property type="project" value="UniProtKB-SubCell"/>
</dbReference>
<protein>
    <submittedName>
        <fullName evidence="9">Sugar ABC transporter permease</fullName>
    </submittedName>
</protein>
<keyword evidence="3" id="KW-1003">Cell membrane</keyword>
<dbReference type="SUPFAM" id="SSF161098">
    <property type="entry name" value="MetI-like"/>
    <property type="match status" value="1"/>
</dbReference>
<accession>A0A6B1D4F9</accession>
<dbReference type="Gene3D" id="1.10.3720.10">
    <property type="entry name" value="MetI-like"/>
    <property type="match status" value="1"/>
</dbReference>
<feature type="transmembrane region" description="Helical" evidence="7">
    <location>
        <begin position="198"/>
        <end position="224"/>
    </location>
</feature>
<reference evidence="9" key="1">
    <citation type="submission" date="2019-09" db="EMBL/GenBank/DDBJ databases">
        <title>Characterisation of the sponge microbiome using genome-centric metagenomics.</title>
        <authorList>
            <person name="Engelberts J.P."/>
            <person name="Robbins S.J."/>
            <person name="De Goeij J.M."/>
            <person name="Aranda M."/>
            <person name="Bell S.C."/>
            <person name="Webster N.S."/>
        </authorList>
    </citation>
    <scope>NUCLEOTIDE SEQUENCE</scope>
    <source>
        <strain evidence="9">SB0661_bin_32</strain>
    </source>
</reference>
<dbReference type="PANTHER" id="PTHR30193:SF1">
    <property type="entry name" value="ABC TRANSPORTER PERMEASE PROTEIN YESP-RELATED"/>
    <property type="match status" value="1"/>
</dbReference>
<sequence length="285" mass="31601">MTGYIFISPFILGVLIWFLVPAATAGWLTFQKWNLITAPRFVGLDNIENLFEDELFLQSLKVTTMYTLVAVPLGLVLSFFIALLLNTKIRGISIYRTIYYLPSIVPAVASAVLWAFILNSEFGLLNAGLRAVGLPKILWLQEPEWALPALILMSLWGLGATMVIYLAGLQGIPEVYYEAAEIDGAGAGNKLIHVTIPLLSPVIFFNLVMGIIASFQIFTAGYLITSGGPQNATLFYVLYLYRAGFLHLKMGYAAALAWVLFIIIMGLTVLIFKYVGSMIYYEDTR</sequence>
<evidence type="ECO:0000313" key="9">
    <source>
        <dbReference type="EMBL" id="MYC94771.1"/>
    </source>
</evidence>
<comment type="caution">
    <text evidence="9">The sequence shown here is derived from an EMBL/GenBank/DDBJ whole genome shotgun (WGS) entry which is preliminary data.</text>
</comment>
<evidence type="ECO:0000256" key="1">
    <source>
        <dbReference type="ARBA" id="ARBA00004651"/>
    </source>
</evidence>
<dbReference type="InterPro" id="IPR035906">
    <property type="entry name" value="MetI-like_sf"/>
</dbReference>
<feature type="domain" description="ABC transmembrane type-1" evidence="8">
    <location>
        <begin position="60"/>
        <end position="271"/>
    </location>
</feature>
<gene>
    <name evidence="9" type="ORF">F4X14_07350</name>
</gene>
<organism evidence="9">
    <name type="scientific">Caldilineaceae bacterium SB0661_bin_32</name>
    <dbReference type="NCBI Taxonomy" id="2605255"/>
    <lineage>
        <taxon>Bacteria</taxon>
        <taxon>Bacillati</taxon>
        <taxon>Chloroflexota</taxon>
        <taxon>Caldilineae</taxon>
        <taxon>Caldilineales</taxon>
        <taxon>Caldilineaceae</taxon>
    </lineage>
</organism>
<evidence type="ECO:0000256" key="2">
    <source>
        <dbReference type="ARBA" id="ARBA00022448"/>
    </source>
</evidence>
<evidence type="ECO:0000259" key="8">
    <source>
        <dbReference type="PROSITE" id="PS50928"/>
    </source>
</evidence>
<keyword evidence="4 7" id="KW-0812">Transmembrane</keyword>
<comment type="subcellular location">
    <subcellularLocation>
        <location evidence="1 7">Cell membrane</location>
        <topology evidence="1 7">Multi-pass membrane protein</topology>
    </subcellularLocation>
</comment>
<feature type="transmembrane region" description="Helical" evidence="7">
    <location>
        <begin position="97"/>
        <end position="117"/>
    </location>
</feature>
<keyword evidence="2 7" id="KW-0813">Transport</keyword>
<evidence type="ECO:0000256" key="5">
    <source>
        <dbReference type="ARBA" id="ARBA00022989"/>
    </source>
</evidence>
<dbReference type="InterPro" id="IPR051393">
    <property type="entry name" value="ABC_transporter_permease"/>
</dbReference>
<dbReference type="EMBL" id="VXMH01000033">
    <property type="protein sequence ID" value="MYC94771.1"/>
    <property type="molecule type" value="Genomic_DNA"/>
</dbReference>
<evidence type="ECO:0000256" key="3">
    <source>
        <dbReference type="ARBA" id="ARBA00022475"/>
    </source>
</evidence>
<comment type="similarity">
    <text evidence="7">Belongs to the binding-protein-dependent transport system permease family.</text>
</comment>
<feature type="transmembrane region" description="Helical" evidence="7">
    <location>
        <begin position="250"/>
        <end position="275"/>
    </location>
</feature>
<dbReference type="CDD" id="cd06261">
    <property type="entry name" value="TM_PBP2"/>
    <property type="match status" value="1"/>
</dbReference>
<dbReference type="GO" id="GO:0055085">
    <property type="term" value="P:transmembrane transport"/>
    <property type="evidence" value="ECO:0007669"/>
    <property type="project" value="InterPro"/>
</dbReference>
<dbReference type="PROSITE" id="PS50928">
    <property type="entry name" value="ABC_TM1"/>
    <property type="match status" value="1"/>
</dbReference>
<feature type="transmembrane region" description="Helical" evidence="7">
    <location>
        <begin position="65"/>
        <end position="85"/>
    </location>
</feature>
<evidence type="ECO:0000256" key="6">
    <source>
        <dbReference type="ARBA" id="ARBA00023136"/>
    </source>
</evidence>
<evidence type="ECO:0000256" key="4">
    <source>
        <dbReference type="ARBA" id="ARBA00022692"/>
    </source>
</evidence>
<evidence type="ECO:0000256" key="7">
    <source>
        <dbReference type="RuleBase" id="RU363032"/>
    </source>
</evidence>
<dbReference type="Pfam" id="PF00528">
    <property type="entry name" value="BPD_transp_1"/>
    <property type="match status" value="1"/>
</dbReference>
<proteinExistence type="inferred from homology"/>
<dbReference type="PANTHER" id="PTHR30193">
    <property type="entry name" value="ABC TRANSPORTER PERMEASE PROTEIN"/>
    <property type="match status" value="1"/>
</dbReference>
<keyword evidence="5 7" id="KW-1133">Transmembrane helix</keyword>
<dbReference type="AlphaFoldDB" id="A0A6B1D4F9"/>